<dbReference type="Pfam" id="PF03235">
    <property type="entry name" value="GmrSD_N"/>
    <property type="match status" value="1"/>
</dbReference>
<protein>
    <submittedName>
        <fullName evidence="3">DUF262 domain-containing protein</fullName>
    </submittedName>
</protein>
<dbReference type="AlphaFoldDB" id="A0A9Q3UQ24"/>
<proteinExistence type="predicted"/>
<dbReference type="PANTHER" id="PTHR35149:SF2">
    <property type="entry name" value="DUF262 DOMAIN-CONTAINING PROTEIN"/>
    <property type="match status" value="1"/>
</dbReference>
<reference evidence="3" key="1">
    <citation type="submission" date="2021-11" db="EMBL/GenBank/DDBJ databases">
        <title>Description of novel Chryseobacterium species.</title>
        <authorList>
            <person name="Saticioglu I.B."/>
            <person name="Ay H."/>
            <person name="Altun S."/>
            <person name="Duman M."/>
        </authorList>
    </citation>
    <scope>NUCLEOTIDE SEQUENCE</scope>
    <source>
        <strain evidence="3">C-39</strain>
    </source>
</reference>
<feature type="domain" description="GmrSD restriction endonucleases N-terminal" evidence="1">
    <location>
        <begin position="17"/>
        <end position="214"/>
    </location>
</feature>
<name>A0A9Q3UQ24_9FLAO</name>
<evidence type="ECO:0000259" key="1">
    <source>
        <dbReference type="Pfam" id="PF03235"/>
    </source>
</evidence>
<dbReference type="Proteomes" id="UP000603715">
    <property type="component" value="Unassembled WGS sequence"/>
</dbReference>
<keyword evidence="4" id="KW-1185">Reference proteome</keyword>
<comment type="caution">
    <text evidence="3">The sequence shown here is derived from an EMBL/GenBank/DDBJ whole genome shotgun (WGS) entry which is preliminary data.</text>
</comment>
<sequence>MREKNNIAFIPINQLKDKHFVVKEYQRGYKWESEQILALLKDIHYHKTGKYSLQPLITDEKTEGIELIDGQQRVTTIYLLLFFLGEREYFSIDYQTRKASQSFIAEKIDEMHSALTENKGWETFISEINIDHCLNYNNVDIFHFYLVYTEIFQWFNDKSEVFKDDFKSKILNQVNIIWYDIKNNEKTLNAEDVFLNLNAGKIPLTNSELIKALFILDVQNRFQNDIASLKTAELATEWDNIENQLHEPDFWYFICDHDYYKNLDTRIDLVIDLTNKIIPKKDWDGMDAYRYYEKEFFEEKQLKWESIKQTFNKLNEWYRDKQLYHFVGYIIVTRLRKLSEVIKLSRGKSKIDFKNELIDIIKDELKRTKNVEDNKLKQIYDIDTINYEDDRVECQNLLLLLNVQYFLNNSSHNKFPFDLYKSEFWSVEHINPQNPKDFKTVGQIVKWLSSFNNYYSKCQEEDTNIVQEIKYLVDTLDHPENKNKKLSELRLSKDKNEQLQLVIEKITNDLELHGIANLALLDRSTNSKLGNNIFIDKRKVVLDLYYAAKDKGVFIPECTKDVFTKNFSKENENISDEFFALKDMSDYKQHIKNQLDFYYQ</sequence>
<dbReference type="EMBL" id="JAJJML010000001">
    <property type="protein sequence ID" value="MCC9033034.1"/>
    <property type="molecule type" value="Genomic_DNA"/>
</dbReference>
<dbReference type="PANTHER" id="PTHR35149">
    <property type="entry name" value="SLL5132 PROTEIN"/>
    <property type="match status" value="1"/>
</dbReference>
<dbReference type="InterPro" id="IPR004919">
    <property type="entry name" value="GmrSD_N"/>
</dbReference>
<evidence type="ECO:0000313" key="4">
    <source>
        <dbReference type="Proteomes" id="UP000603715"/>
    </source>
</evidence>
<dbReference type="RefSeq" id="WP_191181660.1">
    <property type="nucleotide sequence ID" value="NZ_JACXXP010000068.1"/>
</dbReference>
<evidence type="ECO:0000313" key="5">
    <source>
        <dbReference type="Proteomes" id="UP001107960"/>
    </source>
</evidence>
<dbReference type="Proteomes" id="UP001107960">
    <property type="component" value="Unassembled WGS sequence"/>
</dbReference>
<organism evidence="3 5">
    <name type="scientific">Chryseobacterium muglaense</name>
    <dbReference type="NCBI Taxonomy" id="2893752"/>
    <lineage>
        <taxon>Bacteria</taxon>
        <taxon>Pseudomonadati</taxon>
        <taxon>Bacteroidota</taxon>
        <taxon>Flavobacteriia</taxon>
        <taxon>Flavobacteriales</taxon>
        <taxon>Weeksellaceae</taxon>
        <taxon>Chryseobacterium group</taxon>
        <taxon>Chryseobacterium</taxon>
    </lineage>
</organism>
<dbReference type="EMBL" id="JACXXP010000068">
    <property type="protein sequence ID" value="MBD3907316.1"/>
    <property type="molecule type" value="Genomic_DNA"/>
</dbReference>
<gene>
    <name evidence="2" type="ORF">IEW27_22345</name>
    <name evidence="3" type="ORF">LNP80_02025</name>
</gene>
<reference evidence="4" key="2">
    <citation type="submission" date="2023-07" db="EMBL/GenBank/DDBJ databases">
        <title>Description of novel Chryseobacterium sp. strain C-2.</title>
        <authorList>
            <person name="Saticioglu I.B."/>
        </authorList>
    </citation>
    <scope>NUCLEOTIDE SEQUENCE [LARGE SCALE GENOMIC DNA]</scope>
    <source>
        <strain evidence="4">C-2</strain>
    </source>
</reference>
<accession>A0A9Q3UQ24</accession>
<evidence type="ECO:0000313" key="3">
    <source>
        <dbReference type="EMBL" id="MCC9033034.1"/>
    </source>
</evidence>
<evidence type="ECO:0000313" key="2">
    <source>
        <dbReference type="EMBL" id="MBD3907316.1"/>
    </source>
</evidence>
<reference evidence="2" key="3">
    <citation type="submission" date="2024-05" db="EMBL/GenBank/DDBJ databases">
        <title>Description of novel Chryseobacterium sp. strain C-2.</title>
        <authorList>
            <person name="Saticioglu I.B."/>
        </authorList>
    </citation>
    <scope>NUCLEOTIDE SEQUENCE</scope>
    <source>
        <strain evidence="2">C-2</strain>
    </source>
</reference>